<gene>
    <name evidence="2" type="ORF">PIB30_001413</name>
</gene>
<protein>
    <submittedName>
        <fullName evidence="2">Uncharacterized protein</fullName>
    </submittedName>
</protein>
<evidence type="ECO:0000313" key="3">
    <source>
        <dbReference type="Proteomes" id="UP001341840"/>
    </source>
</evidence>
<evidence type="ECO:0000256" key="1">
    <source>
        <dbReference type="SAM" id="MobiDB-lite"/>
    </source>
</evidence>
<sequence>MTNQDLLDLEKDTYFSEEEEEKDFEEGTRRECALRGIIFSAEPKAIIKKEIDVCRE</sequence>
<accession>A0ABU6Z2J9</accession>
<organism evidence="2 3">
    <name type="scientific">Stylosanthes scabra</name>
    <dbReference type="NCBI Taxonomy" id="79078"/>
    <lineage>
        <taxon>Eukaryota</taxon>
        <taxon>Viridiplantae</taxon>
        <taxon>Streptophyta</taxon>
        <taxon>Embryophyta</taxon>
        <taxon>Tracheophyta</taxon>
        <taxon>Spermatophyta</taxon>
        <taxon>Magnoliopsida</taxon>
        <taxon>eudicotyledons</taxon>
        <taxon>Gunneridae</taxon>
        <taxon>Pentapetalae</taxon>
        <taxon>rosids</taxon>
        <taxon>fabids</taxon>
        <taxon>Fabales</taxon>
        <taxon>Fabaceae</taxon>
        <taxon>Papilionoideae</taxon>
        <taxon>50 kb inversion clade</taxon>
        <taxon>dalbergioids sensu lato</taxon>
        <taxon>Dalbergieae</taxon>
        <taxon>Pterocarpus clade</taxon>
        <taxon>Stylosanthes</taxon>
    </lineage>
</organism>
<evidence type="ECO:0000313" key="2">
    <source>
        <dbReference type="EMBL" id="MED6215795.1"/>
    </source>
</evidence>
<proteinExistence type="predicted"/>
<dbReference type="Proteomes" id="UP001341840">
    <property type="component" value="Unassembled WGS sequence"/>
</dbReference>
<name>A0ABU6Z2J9_9FABA</name>
<comment type="caution">
    <text evidence="2">The sequence shown here is derived from an EMBL/GenBank/DDBJ whole genome shotgun (WGS) entry which is preliminary data.</text>
</comment>
<keyword evidence="3" id="KW-1185">Reference proteome</keyword>
<dbReference type="EMBL" id="JASCZI010271863">
    <property type="protein sequence ID" value="MED6215795.1"/>
    <property type="molecule type" value="Genomic_DNA"/>
</dbReference>
<feature type="region of interest" description="Disordered" evidence="1">
    <location>
        <begin position="1"/>
        <end position="22"/>
    </location>
</feature>
<reference evidence="2 3" key="1">
    <citation type="journal article" date="2023" name="Plants (Basel)">
        <title>Bridging the Gap: Combining Genomics and Transcriptomics Approaches to Understand Stylosanthes scabra, an Orphan Legume from the Brazilian Caatinga.</title>
        <authorList>
            <person name="Ferreira-Neto J.R.C."/>
            <person name="da Silva M.D."/>
            <person name="Binneck E."/>
            <person name="de Melo N.F."/>
            <person name="da Silva R.H."/>
            <person name="de Melo A.L.T.M."/>
            <person name="Pandolfi V."/>
            <person name="Bustamante F.O."/>
            <person name="Brasileiro-Vidal A.C."/>
            <person name="Benko-Iseppon A.M."/>
        </authorList>
    </citation>
    <scope>NUCLEOTIDE SEQUENCE [LARGE SCALE GENOMIC DNA]</scope>
    <source>
        <tissue evidence="2">Leaves</tissue>
    </source>
</reference>